<dbReference type="AlphaFoldDB" id="A0AAE3R3A1"/>
<sequence length="423" mass="47334">MLSRLMVLLLIVVLFFGVDYYVYHALRTLPESFRRPAQWISLFFSIGSIVSLVLFFLIPGLQGSVMRNFLMTMVFTNLLIKLFAGIFVLLDDIIRLGKWVVSKFTSSDVPAQVSTTTPQDAAPIIPRSEFLIKAAAIAGTVPLIGVGYGILLGAHDYRVRRVTLRLPNLPRSFDGLRIAQISDIHSGSFFNKRAVTGGVDMLLKEKPDMIFFTGDLVNNIAEEVADYVPIFQKLKAPLGVFSTLGNHDYGDYVNWESAAAKTKNLQDLMHAHKLMGWDLLMDENRKIVQSGDEISIIGIQNWGRSFSKHGNLAKAYKGAEDAPVKLLLSHDPTHWDAQVRSNFQDIDVAFAGHTHGAQFGVEIGNIHWSPVKYAYKQWAGLYQEKNDVGKTQYLYVNRGYGYIGFPGRVGMPPEITIFELKTV</sequence>
<evidence type="ECO:0000256" key="1">
    <source>
        <dbReference type="ARBA" id="ARBA00022723"/>
    </source>
</evidence>
<dbReference type="InterPro" id="IPR029052">
    <property type="entry name" value="Metallo-depent_PP-like"/>
</dbReference>
<keyword evidence="3" id="KW-1133">Transmembrane helix</keyword>
<dbReference type="GO" id="GO:0009245">
    <property type="term" value="P:lipid A biosynthetic process"/>
    <property type="evidence" value="ECO:0007669"/>
    <property type="project" value="TreeGrafter"/>
</dbReference>
<dbReference type="EMBL" id="JASJOU010000005">
    <property type="protein sequence ID" value="MDJ1502355.1"/>
    <property type="molecule type" value="Genomic_DNA"/>
</dbReference>
<organism evidence="5 6">
    <name type="scientific">Xanthocytophaga agilis</name>
    <dbReference type="NCBI Taxonomy" id="3048010"/>
    <lineage>
        <taxon>Bacteria</taxon>
        <taxon>Pseudomonadati</taxon>
        <taxon>Bacteroidota</taxon>
        <taxon>Cytophagia</taxon>
        <taxon>Cytophagales</taxon>
        <taxon>Rhodocytophagaceae</taxon>
        <taxon>Xanthocytophaga</taxon>
    </lineage>
</organism>
<dbReference type="PANTHER" id="PTHR31302">
    <property type="entry name" value="TRANSMEMBRANE PROTEIN WITH METALLOPHOSPHOESTERASE DOMAIN-RELATED"/>
    <property type="match status" value="1"/>
</dbReference>
<dbReference type="Pfam" id="PF00149">
    <property type="entry name" value="Metallophos"/>
    <property type="match status" value="1"/>
</dbReference>
<dbReference type="Proteomes" id="UP001232063">
    <property type="component" value="Unassembled WGS sequence"/>
</dbReference>
<evidence type="ECO:0000313" key="5">
    <source>
        <dbReference type="EMBL" id="MDJ1502355.1"/>
    </source>
</evidence>
<evidence type="ECO:0000259" key="4">
    <source>
        <dbReference type="Pfam" id="PF00149"/>
    </source>
</evidence>
<keyword evidence="1" id="KW-0479">Metal-binding</keyword>
<reference evidence="5" key="1">
    <citation type="submission" date="2023-05" db="EMBL/GenBank/DDBJ databases">
        <authorList>
            <person name="Zhang X."/>
        </authorList>
    </citation>
    <scope>NUCLEOTIDE SEQUENCE</scope>
    <source>
        <strain evidence="5">BD1B2-1</strain>
    </source>
</reference>
<feature type="transmembrane region" description="Helical" evidence="3">
    <location>
        <begin position="130"/>
        <end position="151"/>
    </location>
</feature>
<feature type="transmembrane region" description="Helical" evidence="3">
    <location>
        <begin position="69"/>
        <end position="90"/>
    </location>
</feature>
<dbReference type="InterPro" id="IPR004843">
    <property type="entry name" value="Calcineurin-like_PHP"/>
</dbReference>
<protein>
    <submittedName>
        <fullName evidence="5">Metallophosphoesterase</fullName>
    </submittedName>
</protein>
<evidence type="ECO:0000313" key="6">
    <source>
        <dbReference type="Proteomes" id="UP001232063"/>
    </source>
</evidence>
<gene>
    <name evidence="5" type="ORF">QNI22_16940</name>
</gene>
<feature type="transmembrane region" description="Helical" evidence="3">
    <location>
        <begin position="38"/>
        <end position="57"/>
    </location>
</feature>
<comment type="caution">
    <text evidence="5">The sequence shown here is derived from an EMBL/GenBank/DDBJ whole genome shotgun (WGS) entry which is preliminary data.</text>
</comment>
<dbReference type="InterPro" id="IPR051158">
    <property type="entry name" value="Metallophosphoesterase_sf"/>
</dbReference>
<name>A0AAE3R3A1_9BACT</name>
<keyword evidence="6" id="KW-1185">Reference proteome</keyword>
<dbReference type="GO" id="GO:0008758">
    <property type="term" value="F:UDP-2,3-diacylglucosamine hydrolase activity"/>
    <property type="evidence" value="ECO:0007669"/>
    <property type="project" value="TreeGrafter"/>
</dbReference>
<feature type="transmembrane region" description="Helical" evidence="3">
    <location>
        <begin position="7"/>
        <end position="26"/>
    </location>
</feature>
<dbReference type="Gene3D" id="3.60.21.10">
    <property type="match status" value="1"/>
</dbReference>
<accession>A0AAE3R3A1</accession>
<keyword evidence="3" id="KW-0812">Transmembrane</keyword>
<dbReference type="SUPFAM" id="SSF56300">
    <property type="entry name" value="Metallo-dependent phosphatases"/>
    <property type="match status" value="1"/>
</dbReference>
<dbReference type="PANTHER" id="PTHR31302:SF31">
    <property type="entry name" value="PHOSPHODIESTERASE YAEI"/>
    <property type="match status" value="1"/>
</dbReference>
<evidence type="ECO:0000256" key="2">
    <source>
        <dbReference type="ARBA" id="ARBA00022801"/>
    </source>
</evidence>
<feature type="domain" description="Calcineurin-like phosphoesterase" evidence="4">
    <location>
        <begin position="176"/>
        <end position="356"/>
    </location>
</feature>
<dbReference type="RefSeq" id="WP_314512359.1">
    <property type="nucleotide sequence ID" value="NZ_JASJOU010000005.1"/>
</dbReference>
<evidence type="ECO:0000256" key="3">
    <source>
        <dbReference type="SAM" id="Phobius"/>
    </source>
</evidence>
<dbReference type="GO" id="GO:0016020">
    <property type="term" value="C:membrane"/>
    <property type="evidence" value="ECO:0007669"/>
    <property type="project" value="GOC"/>
</dbReference>
<dbReference type="GO" id="GO:0046872">
    <property type="term" value="F:metal ion binding"/>
    <property type="evidence" value="ECO:0007669"/>
    <property type="project" value="UniProtKB-KW"/>
</dbReference>
<dbReference type="CDD" id="cd07385">
    <property type="entry name" value="MPP_YkuE_C"/>
    <property type="match status" value="1"/>
</dbReference>
<keyword evidence="3" id="KW-0472">Membrane</keyword>
<keyword evidence="2" id="KW-0378">Hydrolase</keyword>
<proteinExistence type="predicted"/>